<protein>
    <submittedName>
        <fullName evidence="1">Uncharacterized protein</fullName>
    </submittedName>
</protein>
<dbReference type="EnsemblPlants" id="AVESA.00010b.r2.4AG0639110.1">
    <property type="protein sequence ID" value="AVESA.00010b.r2.4AG0639110.1.CDS.1"/>
    <property type="gene ID" value="AVESA.00010b.r2.4AG0639110"/>
</dbReference>
<dbReference type="Proteomes" id="UP001732700">
    <property type="component" value="Chromosome 4A"/>
</dbReference>
<evidence type="ECO:0000313" key="2">
    <source>
        <dbReference type="Proteomes" id="UP001732700"/>
    </source>
</evidence>
<proteinExistence type="predicted"/>
<accession>A0ACD5WKG1</accession>
<organism evidence="1 2">
    <name type="scientific">Avena sativa</name>
    <name type="common">Oat</name>
    <dbReference type="NCBI Taxonomy" id="4498"/>
    <lineage>
        <taxon>Eukaryota</taxon>
        <taxon>Viridiplantae</taxon>
        <taxon>Streptophyta</taxon>
        <taxon>Embryophyta</taxon>
        <taxon>Tracheophyta</taxon>
        <taxon>Spermatophyta</taxon>
        <taxon>Magnoliopsida</taxon>
        <taxon>Liliopsida</taxon>
        <taxon>Poales</taxon>
        <taxon>Poaceae</taxon>
        <taxon>BOP clade</taxon>
        <taxon>Pooideae</taxon>
        <taxon>Poodae</taxon>
        <taxon>Poeae</taxon>
        <taxon>Poeae Chloroplast Group 1 (Aveneae type)</taxon>
        <taxon>Aveninae</taxon>
        <taxon>Avena</taxon>
    </lineage>
</organism>
<reference evidence="1" key="2">
    <citation type="submission" date="2025-09" db="UniProtKB">
        <authorList>
            <consortium name="EnsemblPlants"/>
        </authorList>
    </citation>
    <scope>IDENTIFICATION</scope>
</reference>
<evidence type="ECO:0000313" key="1">
    <source>
        <dbReference type="EnsemblPlants" id="AVESA.00010b.r2.4AG0639110.1.CDS.1"/>
    </source>
</evidence>
<reference evidence="1" key="1">
    <citation type="submission" date="2021-05" db="EMBL/GenBank/DDBJ databases">
        <authorList>
            <person name="Scholz U."/>
            <person name="Mascher M."/>
            <person name="Fiebig A."/>
        </authorList>
    </citation>
    <scope>NUCLEOTIDE SEQUENCE [LARGE SCALE GENOMIC DNA]</scope>
</reference>
<sequence>MGSNEMRTETRECPVRIVSRRMIQPPSEEPVLNIHLTPWDLRLITIDYIQKGILLPKPPAGGERLVDALASSFTRALARFYPLAGRLSVEHHDGGKTIAVLLRCTGEGAEFIHAAAPGVTIADITGSIHTPPVVYAFFPLNHVLGVDAVADAESTAQPVLSAQVTELADGVFIGMSLNHTVGDGFAFWEFFNAWSEIHRGGEMIPPTRPAPVVQRFFLDACPVPIRMPFGELRHVVRRFERPTVEECFFTFSAASIRKLKARANEEIMAAATVSSLQALLAHLWRAVSRARCLLSGQETSYTLVIGCRGRVDGIPAQGYMGNAVALGKAISTAGEILDKGLGWTAWQMNRVVASFDKAAVEEWLDRWTREPDFFYVGNLSSGGDALLTGSSPRFDVFGNDFGWGKPVAVRSGAGNKIDGKLTVFEGPERGGSMSLEVCIAPDALERLLADGEFMASVSMPM</sequence>
<keyword evidence="2" id="KW-1185">Reference proteome</keyword>
<name>A0ACD5WKG1_AVESA</name>